<dbReference type="InterPro" id="IPR011990">
    <property type="entry name" value="TPR-like_helical_dom_sf"/>
</dbReference>
<sequence>MKTLRFSIVLVLMLTRCTSIDLESEFLHDNELQARVLDQTSDAFADIDPLFLSDELKGQLDSYIGYVRDERKRVELLQDFLYDEANLGIIYSAEKTHTAMELYNARSGNCLSAMNLYVAMARHLGIEARFQRVDVQPSWDKRGGLLVLSQHINATGRFDQTIRYVADFTPEIALQQLTSKVISDTQARALYFNNLGVEALVAHNYEGAIAYFKNALFLDPENAIAWNNVGAAFNRVGDRALAQYSYRTAFELDGNSATAIANLAKFYHAQGDTRRARAYELAIERFNAMNPYYHYAQGHVAYGEGDLALARKAFERALALKEEEPDFYVALGRIYFEQGDLVAARKLSREAEELVLLNEEIYRPSNSRLRVLERESGDAEGAGGGLRIIFAH</sequence>
<comment type="caution">
    <text evidence="3">The sequence shown here is derived from an EMBL/GenBank/DDBJ whole genome shotgun (WGS) entry which is preliminary data.</text>
</comment>
<keyword evidence="1" id="KW-0802">TPR repeat</keyword>
<dbReference type="Pfam" id="PF13432">
    <property type="entry name" value="TPR_16"/>
    <property type="match status" value="2"/>
</dbReference>
<dbReference type="GO" id="GO:0042802">
    <property type="term" value="F:identical protein binding"/>
    <property type="evidence" value="ECO:0007669"/>
    <property type="project" value="InterPro"/>
</dbReference>
<dbReference type="InterPro" id="IPR002931">
    <property type="entry name" value="Transglutaminase-like"/>
</dbReference>
<accession>A0A0R2SI02</accession>
<dbReference type="SUPFAM" id="SSF54001">
    <property type="entry name" value="Cysteine proteinases"/>
    <property type="match status" value="1"/>
</dbReference>
<dbReference type="InterPro" id="IPR019734">
    <property type="entry name" value="TPR_rpt"/>
</dbReference>
<dbReference type="AlphaFoldDB" id="A0A0R2SI02"/>
<dbReference type="Pfam" id="PF07721">
    <property type="entry name" value="TPR_4"/>
    <property type="match status" value="1"/>
</dbReference>
<name>A0A0R2SI02_9GAMM</name>
<dbReference type="Gene3D" id="3.10.620.30">
    <property type="match status" value="1"/>
</dbReference>
<dbReference type="InterPro" id="IPR038765">
    <property type="entry name" value="Papain-like_cys_pep_sf"/>
</dbReference>
<organism evidence="3 4">
    <name type="scientific">OM182 bacterium BACL3 MAG-120507-bin80</name>
    <dbReference type="NCBI Taxonomy" id="1655577"/>
    <lineage>
        <taxon>Bacteria</taxon>
        <taxon>Pseudomonadati</taxon>
        <taxon>Pseudomonadota</taxon>
        <taxon>Gammaproteobacteria</taxon>
        <taxon>OMG group</taxon>
        <taxon>OM182 clade</taxon>
    </lineage>
</organism>
<dbReference type="Gene3D" id="1.25.40.10">
    <property type="entry name" value="Tetratricopeptide repeat domain"/>
    <property type="match status" value="1"/>
</dbReference>
<evidence type="ECO:0000259" key="2">
    <source>
        <dbReference type="Pfam" id="PF01841"/>
    </source>
</evidence>
<dbReference type="PANTHER" id="PTHR44177:SF1">
    <property type="entry name" value="TETRATRICOPEPTIDE REPEAT PROTEIN 8"/>
    <property type="match status" value="1"/>
</dbReference>
<evidence type="ECO:0000313" key="4">
    <source>
        <dbReference type="Proteomes" id="UP000051934"/>
    </source>
</evidence>
<proteinExistence type="predicted"/>
<feature type="repeat" description="TPR" evidence="1">
    <location>
        <begin position="291"/>
        <end position="324"/>
    </location>
</feature>
<dbReference type="PANTHER" id="PTHR44177">
    <property type="entry name" value="TETRATRICOPEPTIDE REPEAT PROTEIN 8"/>
    <property type="match status" value="1"/>
</dbReference>
<dbReference type="SUPFAM" id="SSF48452">
    <property type="entry name" value="TPR-like"/>
    <property type="match status" value="1"/>
</dbReference>
<evidence type="ECO:0000313" key="3">
    <source>
        <dbReference type="EMBL" id="KRO72413.1"/>
    </source>
</evidence>
<evidence type="ECO:0000256" key="1">
    <source>
        <dbReference type="PROSITE-ProRule" id="PRU00339"/>
    </source>
</evidence>
<protein>
    <recommendedName>
        <fullName evidence="2">Transglutaminase-like domain-containing protein</fullName>
    </recommendedName>
</protein>
<gene>
    <name evidence="3" type="ORF">ABR69_04975</name>
</gene>
<dbReference type="PROSITE" id="PS50005">
    <property type="entry name" value="TPR"/>
    <property type="match status" value="3"/>
</dbReference>
<dbReference type="EMBL" id="LIBB01000071">
    <property type="protein sequence ID" value="KRO72413.1"/>
    <property type="molecule type" value="Genomic_DNA"/>
</dbReference>
<reference evidence="3 4" key="1">
    <citation type="submission" date="2015-10" db="EMBL/GenBank/DDBJ databases">
        <title>Metagenome-Assembled Genomes uncover a global brackish microbiome.</title>
        <authorList>
            <person name="Hugerth L.W."/>
            <person name="Larsson J."/>
            <person name="Alneberg J."/>
            <person name="Lindh M.V."/>
            <person name="Legrand C."/>
            <person name="Pinhassi J."/>
            <person name="Andersson A.F."/>
        </authorList>
    </citation>
    <scope>NUCLEOTIDE SEQUENCE [LARGE SCALE GENOMIC DNA]</scope>
    <source>
        <strain evidence="3">BACL4 MAG-120507-bin80</strain>
    </source>
</reference>
<dbReference type="InterPro" id="IPR011717">
    <property type="entry name" value="TPR-4"/>
</dbReference>
<dbReference type="Proteomes" id="UP000051934">
    <property type="component" value="Unassembled WGS sequence"/>
</dbReference>
<dbReference type="InterPro" id="IPR028796">
    <property type="entry name" value="BBS8"/>
</dbReference>
<feature type="repeat" description="TPR" evidence="1">
    <location>
        <begin position="223"/>
        <end position="256"/>
    </location>
</feature>
<dbReference type="SMART" id="SM00028">
    <property type="entry name" value="TPR"/>
    <property type="match status" value="5"/>
</dbReference>
<feature type="domain" description="Transglutaminase-like" evidence="2">
    <location>
        <begin position="68"/>
        <end position="130"/>
    </location>
</feature>
<dbReference type="Pfam" id="PF01841">
    <property type="entry name" value="Transglut_core"/>
    <property type="match status" value="1"/>
</dbReference>
<feature type="repeat" description="TPR" evidence="1">
    <location>
        <begin position="189"/>
        <end position="222"/>
    </location>
</feature>